<dbReference type="Proteomes" id="UP000050761">
    <property type="component" value="Unassembled WGS sequence"/>
</dbReference>
<name>A0A183FTP5_HELPZ</name>
<reference evidence="2 3" key="1">
    <citation type="submission" date="2018-11" db="EMBL/GenBank/DDBJ databases">
        <authorList>
            <consortium name="Pathogen Informatics"/>
        </authorList>
    </citation>
    <scope>NUCLEOTIDE SEQUENCE [LARGE SCALE GENOMIC DNA]</scope>
</reference>
<accession>A0A3P7ZX13</accession>
<proteinExistence type="predicted"/>
<protein>
    <submittedName>
        <fullName evidence="2 4">Uncharacterized protein</fullName>
    </submittedName>
</protein>
<evidence type="ECO:0000313" key="2">
    <source>
        <dbReference type="EMBL" id="VDO88714.1"/>
    </source>
</evidence>
<feature type="compositionally biased region" description="Low complexity" evidence="1">
    <location>
        <begin position="172"/>
        <end position="189"/>
    </location>
</feature>
<dbReference type="AlphaFoldDB" id="A0A183FTP5"/>
<dbReference type="EMBL" id="UZAH01027117">
    <property type="protein sequence ID" value="VDO88714.1"/>
    <property type="molecule type" value="Genomic_DNA"/>
</dbReference>
<feature type="region of interest" description="Disordered" evidence="1">
    <location>
        <begin position="172"/>
        <end position="200"/>
    </location>
</feature>
<dbReference type="WBParaSite" id="HPBE_0001146801-mRNA-1">
    <property type="protein sequence ID" value="HPBE_0001146801-mRNA-1"/>
    <property type="gene ID" value="HPBE_0001146801"/>
</dbReference>
<gene>
    <name evidence="2" type="ORF">HPBE_LOCUS11469</name>
</gene>
<sequence length="200" mass="21529">MGSVGSDDVLYDRREASVATRRCRFSRSAAAVDMADNRFYKCAAAAAAACATLRYTRQKPTQTEDERGLWTSRLRSQGQLGSQPASQPAGRETALDIGQTVTSPLSRRRPPVGSVLIDPCTTARCTVFSSISSADSTLFDFVSCVAIVSSGGDSSLQNNHDQITVSERRRLMTTNRTSSSSSSSSTNKKQSSRRLSLTSV</sequence>
<evidence type="ECO:0000256" key="1">
    <source>
        <dbReference type="SAM" id="MobiDB-lite"/>
    </source>
</evidence>
<evidence type="ECO:0000313" key="4">
    <source>
        <dbReference type="WBParaSite" id="HPBE_0001146801-mRNA-1"/>
    </source>
</evidence>
<evidence type="ECO:0000313" key="3">
    <source>
        <dbReference type="Proteomes" id="UP000050761"/>
    </source>
</evidence>
<accession>A0A183FTP5</accession>
<reference evidence="4" key="2">
    <citation type="submission" date="2019-09" db="UniProtKB">
        <authorList>
            <consortium name="WormBaseParasite"/>
        </authorList>
    </citation>
    <scope>IDENTIFICATION</scope>
</reference>
<organism evidence="3 4">
    <name type="scientific">Heligmosomoides polygyrus</name>
    <name type="common">Parasitic roundworm</name>
    <dbReference type="NCBI Taxonomy" id="6339"/>
    <lineage>
        <taxon>Eukaryota</taxon>
        <taxon>Metazoa</taxon>
        <taxon>Ecdysozoa</taxon>
        <taxon>Nematoda</taxon>
        <taxon>Chromadorea</taxon>
        <taxon>Rhabditida</taxon>
        <taxon>Rhabditina</taxon>
        <taxon>Rhabditomorpha</taxon>
        <taxon>Strongyloidea</taxon>
        <taxon>Heligmosomidae</taxon>
        <taxon>Heligmosomoides</taxon>
    </lineage>
</organism>
<keyword evidence="3" id="KW-1185">Reference proteome</keyword>